<organism evidence="4">
    <name type="scientific">marine sediment metagenome</name>
    <dbReference type="NCBI Taxonomy" id="412755"/>
    <lineage>
        <taxon>unclassified sequences</taxon>
        <taxon>metagenomes</taxon>
        <taxon>ecological metagenomes</taxon>
    </lineage>
</organism>
<dbReference type="AlphaFoldDB" id="X1DAW6"/>
<dbReference type="EMBL" id="BART01030473">
    <property type="protein sequence ID" value="GAH17387.1"/>
    <property type="molecule type" value="Genomic_DNA"/>
</dbReference>
<keyword evidence="2" id="KW-0472">Membrane</keyword>
<dbReference type="GO" id="GO:0007165">
    <property type="term" value="P:signal transduction"/>
    <property type="evidence" value="ECO:0007669"/>
    <property type="project" value="UniProtKB-KW"/>
</dbReference>
<feature type="domain" description="Methyl-accepting transducer" evidence="3">
    <location>
        <begin position="111"/>
        <end position="212"/>
    </location>
</feature>
<feature type="transmembrane region" description="Helical" evidence="2">
    <location>
        <begin position="42"/>
        <end position="58"/>
    </location>
</feature>
<evidence type="ECO:0000313" key="4">
    <source>
        <dbReference type="EMBL" id="GAH17387.1"/>
    </source>
</evidence>
<dbReference type="GO" id="GO:0016020">
    <property type="term" value="C:membrane"/>
    <property type="evidence" value="ECO:0007669"/>
    <property type="project" value="InterPro"/>
</dbReference>
<dbReference type="PROSITE" id="PS50111">
    <property type="entry name" value="CHEMOTAXIS_TRANSDUC_2"/>
    <property type="match status" value="1"/>
</dbReference>
<dbReference type="Gene3D" id="1.10.287.950">
    <property type="entry name" value="Methyl-accepting chemotaxis protein"/>
    <property type="match status" value="1"/>
</dbReference>
<feature type="non-terminal residue" evidence="4">
    <location>
        <position position="212"/>
    </location>
</feature>
<evidence type="ECO:0000259" key="3">
    <source>
        <dbReference type="PROSITE" id="PS50111"/>
    </source>
</evidence>
<evidence type="ECO:0000256" key="1">
    <source>
        <dbReference type="ARBA" id="ARBA00023224"/>
    </source>
</evidence>
<dbReference type="SUPFAM" id="SSF58104">
    <property type="entry name" value="Methyl-accepting chemotaxis protein (MCP) signaling domain"/>
    <property type="match status" value="1"/>
</dbReference>
<proteinExistence type="predicted"/>
<sequence>MLLQIDPADLLDEGFNLVGLIFFIIAIFVSSFIYFSKRTPTNAIYVFSVFGGALYTLGNLLDKWQLWDGDSADAFGESFALFTATVALFFAVIPFLEQKLEKSSNKMKGVIETASNASINVANIANELAASASEVNAASEEIASSTQEMTTNTEDVIRSTNEINNVMSIITNISDQTNLLALNASIEAGRAGEQGRGFAVVADEVRKLAEES</sequence>
<keyword evidence="2" id="KW-0812">Transmembrane</keyword>
<evidence type="ECO:0000256" key="2">
    <source>
        <dbReference type="SAM" id="Phobius"/>
    </source>
</evidence>
<accession>X1DAW6</accession>
<dbReference type="PANTHER" id="PTHR32089:SF112">
    <property type="entry name" value="LYSOZYME-LIKE PROTEIN-RELATED"/>
    <property type="match status" value="1"/>
</dbReference>
<gene>
    <name evidence="4" type="ORF">S01H4_53203</name>
</gene>
<dbReference type="Pfam" id="PF00015">
    <property type="entry name" value="MCPsignal"/>
    <property type="match status" value="1"/>
</dbReference>
<feature type="transmembrane region" description="Helical" evidence="2">
    <location>
        <begin position="15"/>
        <end position="35"/>
    </location>
</feature>
<comment type="caution">
    <text evidence="4">The sequence shown here is derived from an EMBL/GenBank/DDBJ whole genome shotgun (WGS) entry which is preliminary data.</text>
</comment>
<reference evidence="4" key="1">
    <citation type="journal article" date="2014" name="Front. Microbiol.">
        <title>High frequency of phylogenetically diverse reductive dehalogenase-homologous genes in deep subseafloor sedimentary metagenomes.</title>
        <authorList>
            <person name="Kawai M."/>
            <person name="Futagami T."/>
            <person name="Toyoda A."/>
            <person name="Takaki Y."/>
            <person name="Nishi S."/>
            <person name="Hori S."/>
            <person name="Arai W."/>
            <person name="Tsubouchi T."/>
            <person name="Morono Y."/>
            <person name="Uchiyama I."/>
            <person name="Ito T."/>
            <person name="Fujiyama A."/>
            <person name="Inagaki F."/>
            <person name="Takami H."/>
        </authorList>
    </citation>
    <scope>NUCLEOTIDE SEQUENCE</scope>
    <source>
        <strain evidence="4">Expedition CK06-06</strain>
    </source>
</reference>
<feature type="transmembrane region" description="Helical" evidence="2">
    <location>
        <begin position="78"/>
        <end position="96"/>
    </location>
</feature>
<protein>
    <recommendedName>
        <fullName evidence="3">Methyl-accepting transducer domain-containing protein</fullName>
    </recommendedName>
</protein>
<keyword evidence="2" id="KW-1133">Transmembrane helix</keyword>
<dbReference type="PANTHER" id="PTHR32089">
    <property type="entry name" value="METHYL-ACCEPTING CHEMOTAXIS PROTEIN MCPB"/>
    <property type="match status" value="1"/>
</dbReference>
<keyword evidence="1" id="KW-0807">Transducer</keyword>
<name>X1DAW6_9ZZZZ</name>
<dbReference type="InterPro" id="IPR004089">
    <property type="entry name" value="MCPsignal_dom"/>
</dbReference>